<proteinExistence type="predicted"/>
<accession>A0A0A2JD84</accession>
<dbReference type="GO" id="GO:0003743">
    <property type="term" value="F:translation initiation factor activity"/>
    <property type="evidence" value="ECO:0007669"/>
    <property type="project" value="UniProtKB-KW"/>
</dbReference>
<dbReference type="FunFam" id="3.10.400.20:FF:000008">
    <property type="entry name" value="RNA binding protein Ligatin/Tma64, putative"/>
    <property type="match status" value="1"/>
</dbReference>
<dbReference type="EMBL" id="JQFZ01000250">
    <property type="protein sequence ID" value="KGO53387.1"/>
    <property type="molecule type" value="Genomic_DNA"/>
</dbReference>
<dbReference type="FunFam" id="3.30.780.10:FF:000008">
    <property type="entry name" value="eukaryotic translation initiation factor 2D"/>
    <property type="match status" value="1"/>
</dbReference>
<dbReference type="Pfam" id="PF26292">
    <property type="entry name" value="PUA_elF2D"/>
    <property type="match status" value="1"/>
</dbReference>
<dbReference type="GO" id="GO:0001731">
    <property type="term" value="P:formation of translation preinitiation complex"/>
    <property type="evidence" value="ECO:0007669"/>
    <property type="project" value="InterPro"/>
</dbReference>
<keyword evidence="3" id="KW-0648">Protein biosynthesis</keyword>
<dbReference type="InterPro" id="IPR041366">
    <property type="entry name" value="Pre-PUA"/>
</dbReference>
<dbReference type="RefSeq" id="XP_016595989.1">
    <property type="nucleotide sequence ID" value="XM_016743267.1"/>
</dbReference>
<dbReference type="HOGENOM" id="CLU_012487_1_1_1"/>
<dbReference type="InterPro" id="IPR057429">
    <property type="entry name" value="WH_eIF2D"/>
</dbReference>
<evidence type="ECO:0000259" key="2">
    <source>
        <dbReference type="PROSITE" id="PS50296"/>
    </source>
</evidence>
<feature type="region of interest" description="Disordered" evidence="1">
    <location>
        <begin position="491"/>
        <end position="515"/>
    </location>
</feature>
<dbReference type="VEuPathDB" id="FungiDB:PEXP_069310"/>
<dbReference type="Gene3D" id="3.30.780.10">
    <property type="entry name" value="SUI1-like domain"/>
    <property type="match status" value="1"/>
</dbReference>
<dbReference type="Pfam" id="PF25304">
    <property type="entry name" value="WHD_eIF2D"/>
    <property type="match status" value="1"/>
</dbReference>
<keyword evidence="3" id="KW-0396">Initiation factor</keyword>
<dbReference type="GeneID" id="27678686"/>
<feature type="region of interest" description="Disordered" evidence="1">
    <location>
        <begin position="340"/>
        <end position="373"/>
    </location>
</feature>
<dbReference type="Gene3D" id="3.10.400.20">
    <property type="match status" value="1"/>
</dbReference>
<gene>
    <name evidence="3" type="ORF">PEX2_059940</name>
</gene>
<dbReference type="Pfam" id="PF01253">
    <property type="entry name" value="SUI1"/>
    <property type="match status" value="1"/>
</dbReference>
<reference evidence="3 4" key="1">
    <citation type="journal article" date="2015" name="Mol. Plant Microbe Interact.">
        <title>Genome, transcriptome, and functional analyses of Penicillium expansum provide new insights into secondary metabolism and pathogenicity.</title>
        <authorList>
            <person name="Ballester A.R."/>
            <person name="Marcet-Houben M."/>
            <person name="Levin E."/>
            <person name="Sela N."/>
            <person name="Selma-Lazaro C."/>
            <person name="Carmona L."/>
            <person name="Wisniewski M."/>
            <person name="Droby S."/>
            <person name="Gonzalez-Candelas L."/>
            <person name="Gabaldon T."/>
        </authorList>
    </citation>
    <scope>NUCLEOTIDE SEQUENCE [LARGE SCALE GENOMIC DNA]</scope>
    <source>
        <strain evidence="3 4">MD-8</strain>
    </source>
</reference>
<organism evidence="3 4">
    <name type="scientific">Penicillium expansum</name>
    <name type="common">Blue mold rot fungus</name>
    <dbReference type="NCBI Taxonomy" id="27334"/>
    <lineage>
        <taxon>Eukaryota</taxon>
        <taxon>Fungi</taxon>
        <taxon>Dikarya</taxon>
        <taxon>Ascomycota</taxon>
        <taxon>Pezizomycotina</taxon>
        <taxon>Eurotiomycetes</taxon>
        <taxon>Eurotiomycetidae</taxon>
        <taxon>Eurotiales</taxon>
        <taxon>Aspergillaceae</taxon>
        <taxon>Penicillium</taxon>
    </lineage>
</organism>
<dbReference type="Proteomes" id="UP000030143">
    <property type="component" value="Unassembled WGS sequence"/>
</dbReference>
<feature type="domain" description="SUI1" evidence="2">
    <location>
        <begin position="645"/>
        <end position="719"/>
    </location>
</feature>
<dbReference type="CDD" id="cd11608">
    <property type="entry name" value="eIF2D_C"/>
    <property type="match status" value="1"/>
</dbReference>
<dbReference type="InterPro" id="IPR036877">
    <property type="entry name" value="SUI1_dom_sf"/>
</dbReference>
<dbReference type="SUPFAM" id="SSF55159">
    <property type="entry name" value="eIF1-like"/>
    <property type="match status" value="1"/>
</dbReference>
<evidence type="ECO:0000313" key="4">
    <source>
        <dbReference type="Proteomes" id="UP000030143"/>
    </source>
</evidence>
<dbReference type="STRING" id="27334.A0A0A2JD84"/>
<comment type="caution">
    <text evidence="3">The sequence shown here is derived from an EMBL/GenBank/DDBJ whole genome shotgun (WGS) entry which is preliminary data.</text>
</comment>
<dbReference type="InterPro" id="IPR048248">
    <property type="entry name" value="PUA_eIF2d-like"/>
</dbReference>
<dbReference type="Pfam" id="PF17832">
    <property type="entry name" value="Pre-PUA"/>
    <property type="match status" value="1"/>
</dbReference>
<keyword evidence="4" id="KW-1185">Reference proteome</keyword>
<name>A0A0A2JD84_PENEN</name>
<feature type="compositionally biased region" description="Acidic residues" evidence="1">
    <location>
        <begin position="364"/>
        <end position="373"/>
    </location>
</feature>
<sequence length="735" mass="81414">MKVTHKGKITIDRWTLDETAGRTSVHPTQTMSITRSRTPNSNNHRISGSMHIKFEDCFLRDKRNSESDFVLSNQDLTEIAEAVWEWLADFELTIMFKKKPTIKNLSPLRSSDRRKIADQIIKDYQIPVTSNPTKTDSSAPALSLTSIRNALLPDNTQTARFTTTAGPDLRELQGIVYVGTHPDGDERVLWFKLEHGPGADKRLYPTVYTLWYNPNLVPLLYTPEFVMGKLHGGADLMTPGLANEPPFPERAVKGAVVAVASLDRHTVPLFVGICEIDVSALGEVQGTKGHAVRGLHWEGDELWAWSSASLPGRPAPEYLEGWDEEKTEGVENQMEELRIEEDGATTASGDIEIPSNDPTASEEPVTEEEAPTTEEIDEAFVNAFVYALYKLKQDNPSATDHGLPLPITASALIANFTTPYLPVYTPQQAQHYNIKKTSWKNVKKFMKHLDKSKLVKTKERNGQETVILDVDFGDHRVERFVPYRLPSPRALENSKAAAPDGKKSAATDGSDPSVGQTITVQSLYRPSGKLVPTIFPALPASDTNNFYKYSEVSSHLDEYLESQNPPIISKENRRIITLNPFLANTIFNSSSTEDKGTLARGKATRDGLLKRLMDDKTLLSPYHVILKTGQTIADVKPKAGTAPKVHVTLEKRTGSKTVTKVMTLEVFGIIPSLLAQELQKKCAGSTSVTQATGAPKGIMEVLVQGDQRKAIETALVRRGLKPQMIEVVDKTKKKK</sequence>
<dbReference type="InterPro" id="IPR001950">
    <property type="entry name" value="SUI1"/>
</dbReference>
<protein>
    <submittedName>
        <fullName evidence="3">Translation initiation factor SUI1</fullName>
    </submittedName>
</protein>
<dbReference type="SUPFAM" id="SSF88697">
    <property type="entry name" value="PUA domain-like"/>
    <property type="match status" value="1"/>
</dbReference>
<dbReference type="PANTHER" id="PTHR12217:SF4">
    <property type="entry name" value="EUKARYOTIC TRANSLATION INITIATION FACTOR 2D"/>
    <property type="match status" value="1"/>
</dbReference>
<dbReference type="InterPro" id="IPR039759">
    <property type="entry name" value="eIF2D_SUI1"/>
</dbReference>
<feature type="region of interest" description="Disordered" evidence="1">
    <location>
        <begin position="22"/>
        <end position="46"/>
    </location>
</feature>
<dbReference type="AlphaFoldDB" id="A0A0A2JD84"/>
<evidence type="ECO:0000256" key="1">
    <source>
        <dbReference type="SAM" id="MobiDB-lite"/>
    </source>
</evidence>
<dbReference type="PANTHER" id="PTHR12217">
    <property type="entry name" value="EUKARYOTIC TRANSLATION INITIATION FACTOR 2D"/>
    <property type="match status" value="1"/>
</dbReference>
<evidence type="ECO:0000313" key="3">
    <source>
        <dbReference type="EMBL" id="KGO53387.1"/>
    </source>
</evidence>
<dbReference type="InterPro" id="IPR015947">
    <property type="entry name" value="PUA-like_sf"/>
</dbReference>
<dbReference type="InterPro" id="IPR039757">
    <property type="entry name" value="EIF2D"/>
</dbReference>
<dbReference type="PROSITE" id="PS50296">
    <property type="entry name" value="SUI1"/>
    <property type="match status" value="1"/>
</dbReference>